<feature type="chain" id="PRO_5040324923" description="Yeast cell wall synthesis Kre9/Knh1-like N-terminal domain-containing protein" evidence="2">
    <location>
        <begin position="21"/>
        <end position="228"/>
    </location>
</feature>
<reference evidence="4 5" key="1">
    <citation type="submission" date="2021-08" db="EMBL/GenBank/DDBJ databases">
        <title>Draft Genome Sequence of Phanerochaete sordida strain YK-624.</title>
        <authorList>
            <person name="Mori T."/>
            <person name="Dohra H."/>
            <person name="Suzuki T."/>
            <person name="Kawagishi H."/>
            <person name="Hirai H."/>
        </authorList>
    </citation>
    <scope>NUCLEOTIDE SEQUENCE [LARGE SCALE GENOMIC DNA]</scope>
    <source>
        <strain evidence="4 5">YK-624</strain>
    </source>
</reference>
<dbReference type="EMBL" id="BPQB01000019">
    <property type="protein sequence ID" value="GJE90988.1"/>
    <property type="molecule type" value="Genomic_DNA"/>
</dbReference>
<dbReference type="Proteomes" id="UP000703269">
    <property type="component" value="Unassembled WGS sequence"/>
</dbReference>
<feature type="signal peptide" evidence="2">
    <location>
        <begin position="1"/>
        <end position="20"/>
    </location>
</feature>
<dbReference type="AlphaFoldDB" id="A0A9P3LE12"/>
<dbReference type="OrthoDB" id="2973648at2759"/>
<feature type="domain" description="Yeast cell wall synthesis Kre9/Knh1-like N-terminal" evidence="3">
    <location>
        <begin position="38"/>
        <end position="122"/>
    </location>
</feature>
<keyword evidence="5" id="KW-1185">Reference proteome</keyword>
<evidence type="ECO:0000313" key="5">
    <source>
        <dbReference type="Proteomes" id="UP000703269"/>
    </source>
</evidence>
<evidence type="ECO:0000256" key="2">
    <source>
        <dbReference type="SAM" id="SignalP"/>
    </source>
</evidence>
<gene>
    <name evidence="4" type="ORF">PsYK624_071350</name>
</gene>
<keyword evidence="1 2" id="KW-0732">Signal</keyword>
<evidence type="ECO:0000313" key="4">
    <source>
        <dbReference type="EMBL" id="GJE90988.1"/>
    </source>
</evidence>
<evidence type="ECO:0000256" key="1">
    <source>
        <dbReference type="ARBA" id="ARBA00022729"/>
    </source>
</evidence>
<proteinExistence type="predicted"/>
<evidence type="ECO:0000259" key="3">
    <source>
        <dbReference type="Pfam" id="PF10342"/>
    </source>
</evidence>
<organism evidence="4 5">
    <name type="scientific">Phanerochaete sordida</name>
    <dbReference type="NCBI Taxonomy" id="48140"/>
    <lineage>
        <taxon>Eukaryota</taxon>
        <taxon>Fungi</taxon>
        <taxon>Dikarya</taxon>
        <taxon>Basidiomycota</taxon>
        <taxon>Agaricomycotina</taxon>
        <taxon>Agaricomycetes</taxon>
        <taxon>Polyporales</taxon>
        <taxon>Phanerochaetaceae</taxon>
        <taxon>Phanerochaete</taxon>
    </lineage>
</organism>
<sequence length="228" mass="23569">MLSLFITLFTISLALSGASAAPTSALAARGLYSPSIASPDANTVWGVGKSAVVSWDTSKVPNTAENFDAVTLYTTASDGTETLVSSLSTNFSSHAGAVGFTVPQSVAPGTYYVKIGSSSSDKFQVAADPVVYLPDIQVPTASTTWAVGDLVSIQWDYSSAPANPAQLPYVDLYTVSPSGGTLFVARLASNVDVKAGKVQVDIPQVRAGKYLVMVGGYGHNSAQFTITA</sequence>
<comment type="caution">
    <text evidence="4">The sequence shown here is derived from an EMBL/GenBank/DDBJ whole genome shotgun (WGS) entry which is preliminary data.</text>
</comment>
<dbReference type="InterPro" id="IPR018466">
    <property type="entry name" value="Kre9/Knh1-like_N"/>
</dbReference>
<accession>A0A9P3LE12</accession>
<protein>
    <recommendedName>
        <fullName evidence="3">Yeast cell wall synthesis Kre9/Knh1-like N-terminal domain-containing protein</fullName>
    </recommendedName>
</protein>
<dbReference type="Pfam" id="PF10342">
    <property type="entry name" value="Kre9_KNH"/>
    <property type="match status" value="1"/>
</dbReference>
<name>A0A9P3LE12_9APHY</name>